<accession>X1CN10</accession>
<evidence type="ECO:0000313" key="1">
    <source>
        <dbReference type="EMBL" id="GAH09836.1"/>
    </source>
</evidence>
<reference evidence="1" key="1">
    <citation type="journal article" date="2014" name="Front. Microbiol.">
        <title>High frequency of phylogenetically diverse reductive dehalogenase-homologous genes in deep subseafloor sedimentary metagenomes.</title>
        <authorList>
            <person name="Kawai M."/>
            <person name="Futagami T."/>
            <person name="Toyoda A."/>
            <person name="Takaki Y."/>
            <person name="Nishi S."/>
            <person name="Hori S."/>
            <person name="Arai W."/>
            <person name="Tsubouchi T."/>
            <person name="Morono Y."/>
            <person name="Uchiyama I."/>
            <person name="Ito T."/>
            <person name="Fujiyama A."/>
            <person name="Inagaki F."/>
            <person name="Takami H."/>
        </authorList>
    </citation>
    <scope>NUCLEOTIDE SEQUENCE</scope>
    <source>
        <strain evidence="1">Expedition CK06-06</strain>
    </source>
</reference>
<dbReference type="AlphaFoldDB" id="X1CN10"/>
<feature type="non-terminal residue" evidence="1">
    <location>
        <position position="1"/>
    </location>
</feature>
<protein>
    <submittedName>
        <fullName evidence="1">Uncharacterized protein</fullName>
    </submittedName>
</protein>
<sequence>CPSEAIKLEKLPEETVPPKSMGILYANIMKEKKKIKRKK</sequence>
<organism evidence="1">
    <name type="scientific">marine sediment metagenome</name>
    <dbReference type="NCBI Taxonomy" id="412755"/>
    <lineage>
        <taxon>unclassified sequences</taxon>
        <taxon>metagenomes</taxon>
        <taxon>ecological metagenomes</taxon>
    </lineage>
</organism>
<gene>
    <name evidence="1" type="ORF">S01H4_55911</name>
</gene>
<dbReference type="EMBL" id="BART01032333">
    <property type="protein sequence ID" value="GAH09836.1"/>
    <property type="molecule type" value="Genomic_DNA"/>
</dbReference>
<comment type="caution">
    <text evidence="1">The sequence shown here is derived from an EMBL/GenBank/DDBJ whole genome shotgun (WGS) entry which is preliminary data.</text>
</comment>
<name>X1CN10_9ZZZZ</name>
<proteinExistence type="predicted"/>